<keyword evidence="3" id="KW-1185">Reference proteome</keyword>
<dbReference type="AlphaFoldDB" id="A0A6J8AVV9"/>
<dbReference type="Proteomes" id="UP000507470">
    <property type="component" value="Unassembled WGS sequence"/>
</dbReference>
<gene>
    <name evidence="2" type="ORF">MCOR_11872</name>
</gene>
<evidence type="ECO:0000313" key="3">
    <source>
        <dbReference type="Proteomes" id="UP000507470"/>
    </source>
</evidence>
<name>A0A6J8AVV9_MYTCO</name>
<organism evidence="2 3">
    <name type="scientific">Mytilus coruscus</name>
    <name type="common">Sea mussel</name>
    <dbReference type="NCBI Taxonomy" id="42192"/>
    <lineage>
        <taxon>Eukaryota</taxon>
        <taxon>Metazoa</taxon>
        <taxon>Spiralia</taxon>
        <taxon>Lophotrochozoa</taxon>
        <taxon>Mollusca</taxon>
        <taxon>Bivalvia</taxon>
        <taxon>Autobranchia</taxon>
        <taxon>Pteriomorphia</taxon>
        <taxon>Mytilida</taxon>
        <taxon>Mytiloidea</taxon>
        <taxon>Mytilidae</taxon>
        <taxon>Mytilinae</taxon>
        <taxon>Mytilus</taxon>
    </lineage>
</organism>
<sequence>MFPTFRQVVISLRDKSIDDALKEEKNKNSYSDDKLDIMTDARHACRKNSFHTDVTALGNLTHKVVGYSHVTKNQERSSQKHETYGTEKLYEDFERKGIKVKVHSHDRNASVSKYLSQNQPDVIDFYDTWHGAKEVRRNMAKITKGTRKNIGKTWHPELRDKSAGVKTHVYWAMKNCNGNAAQLVLLLDSIVDHYKQDHRNGHQTSRCKNNDYVPSRDIIRDPTAELLLRNSIKNLYIYKHPEKYTHCRDTHYIESYHNTILIHVDKRLHYHNLMYEIKLGLSILDWNEHVDRPASSVQHRVQHDHPRRQSGYRVLTPKLYTFTNELWNNFVNLLYHDRNDQIEPDDVENVQIDQNDTIGSEYEDSDDDE</sequence>
<reference evidence="2 3" key="1">
    <citation type="submission" date="2020-06" db="EMBL/GenBank/DDBJ databases">
        <authorList>
            <person name="Li R."/>
            <person name="Bekaert M."/>
        </authorList>
    </citation>
    <scope>NUCLEOTIDE SEQUENCE [LARGE SCALE GENOMIC DNA]</scope>
    <source>
        <strain evidence="3">wild</strain>
    </source>
</reference>
<dbReference type="EMBL" id="CACVKT020002011">
    <property type="protein sequence ID" value="CAC5374509.1"/>
    <property type="molecule type" value="Genomic_DNA"/>
</dbReference>
<evidence type="ECO:0000313" key="2">
    <source>
        <dbReference type="EMBL" id="CAC5374509.1"/>
    </source>
</evidence>
<evidence type="ECO:0000256" key="1">
    <source>
        <dbReference type="SAM" id="MobiDB-lite"/>
    </source>
</evidence>
<dbReference type="PANTHER" id="PTHR31751">
    <property type="entry name" value="SI:CH211-108C17.2-RELATED-RELATED"/>
    <property type="match status" value="1"/>
</dbReference>
<protein>
    <submittedName>
        <fullName evidence="2">Uncharacterized protein</fullName>
    </submittedName>
</protein>
<feature type="region of interest" description="Disordered" evidence="1">
    <location>
        <begin position="349"/>
        <end position="369"/>
    </location>
</feature>
<proteinExistence type="predicted"/>
<accession>A0A6J8AVV9</accession>
<dbReference type="OrthoDB" id="5956574at2759"/>